<dbReference type="NCBIfam" id="TIGR04312">
    <property type="entry name" value="choice_anch_B"/>
    <property type="match status" value="1"/>
</dbReference>
<evidence type="ECO:0000313" key="3">
    <source>
        <dbReference type="EMBL" id="CAK5275330.1"/>
    </source>
</evidence>
<keyword evidence="2" id="KW-0732">Signal</keyword>
<dbReference type="EMBL" id="CAVNYO010000405">
    <property type="protein sequence ID" value="CAK5275330.1"/>
    <property type="molecule type" value="Genomic_DNA"/>
</dbReference>
<dbReference type="PANTHER" id="PTHR38787">
    <property type="entry name" value="REGULATORY P DOMAIN-CONTAINING PROTEIN"/>
    <property type="match status" value="1"/>
</dbReference>
<dbReference type="PANTHER" id="PTHR38787:SF3">
    <property type="entry name" value="REGULATORY P DOMAIN-CONTAINING PROTEIN"/>
    <property type="match status" value="1"/>
</dbReference>
<keyword evidence="4" id="KW-1185">Reference proteome</keyword>
<organism evidence="3 4">
    <name type="scientific">Mycena citricolor</name>
    <dbReference type="NCBI Taxonomy" id="2018698"/>
    <lineage>
        <taxon>Eukaryota</taxon>
        <taxon>Fungi</taxon>
        <taxon>Dikarya</taxon>
        <taxon>Basidiomycota</taxon>
        <taxon>Agaricomycotina</taxon>
        <taxon>Agaricomycetes</taxon>
        <taxon>Agaricomycetidae</taxon>
        <taxon>Agaricales</taxon>
        <taxon>Marasmiineae</taxon>
        <taxon>Mycenaceae</taxon>
        <taxon>Mycena</taxon>
    </lineage>
</organism>
<feature type="chain" id="PRO_5042280558" description="Choice-of-anchor B family protein" evidence="2">
    <location>
        <begin position="18"/>
        <end position="521"/>
    </location>
</feature>
<evidence type="ECO:0000256" key="1">
    <source>
        <dbReference type="SAM" id="MobiDB-lite"/>
    </source>
</evidence>
<protein>
    <recommendedName>
        <fullName evidence="5">Choice-of-anchor B family protein</fullName>
    </recommendedName>
</protein>
<reference evidence="3" key="1">
    <citation type="submission" date="2023-11" db="EMBL/GenBank/DDBJ databases">
        <authorList>
            <person name="De Vega J J."/>
            <person name="De Vega J J."/>
        </authorList>
    </citation>
    <scope>NUCLEOTIDE SEQUENCE</scope>
</reference>
<dbReference type="AlphaFoldDB" id="A0AAD2HIA1"/>
<evidence type="ECO:0008006" key="5">
    <source>
        <dbReference type="Google" id="ProtNLM"/>
    </source>
</evidence>
<feature type="compositionally biased region" description="Pro residues" evidence="1">
    <location>
        <begin position="509"/>
        <end position="521"/>
    </location>
</feature>
<name>A0AAD2HIA1_9AGAR</name>
<evidence type="ECO:0000313" key="4">
    <source>
        <dbReference type="Proteomes" id="UP001295794"/>
    </source>
</evidence>
<evidence type="ECO:0000256" key="2">
    <source>
        <dbReference type="SAM" id="SignalP"/>
    </source>
</evidence>
<proteinExistence type="predicted"/>
<sequence length="521" mass="56698">MVKLTTAFLALLPLVYALPSDDISNRGEEAVFMHVPLADSDAYASGEVHMMMMNLVEGSFEQMKADRANGNLAAGMHALGFEPCVDGYAGSEEGNTFACNNLDLYSFTPHAELGSATEFGNDIWGWTHEGREFALVGQTDGTAFVEVLPSGKITYLGRLDTQTFNSTWRDIKVVGDHAYIGSEALGHGVQVFDLTKLLDASLVAAPKVFSLETDMAAHYDSLPLGASHNIVAHESKNLVVAVGSIPRDGPCAAGLIFIDVTEPTKPTAAGCAAADGYVHDAQCLTYYGPHTEYVGTDVCYAFNEDSFTIYNITSPFAPEIISTTPYYGVSYSHQGWVVDEKDQSYLLLDDELDEVYQRGWANNSHTVTYIWDIKDLAKPVLTGHYSSPVKSIDHNLYVHNGWAYESNYGSGLRIVDVSSVAKDPTGGSFKEVAFFDVHPEDDDVGGEATFDGSWSVYPYFTSGYIVVNSIERGLFVVKYSDEGAAGRRDTWLVKELAPCTHRPRLPHSPGTPPPVAPGEEK</sequence>
<dbReference type="Proteomes" id="UP001295794">
    <property type="component" value="Unassembled WGS sequence"/>
</dbReference>
<dbReference type="GO" id="GO:0005576">
    <property type="term" value="C:extracellular region"/>
    <property type="evidence" value="ECO:0007669"/>
    <property type="project" value="TreeGrafter"/>
</dbReference>
<accession>A0AAD2HIA1</accession>
<dbReference type="InterPro" id="IPR027589">
    <property type="entry name" value="Choice_anch_B"/>
</dbReference>
<gene>
    <name evidence="3" type="ORF">MYCIT1_LOCUS23032</name>
</gene>
<feature type="region of interest" description="Disordered" evidence="1">
    <location>
        <begin position="502"/>
        <end position="521"/>
    </location>
</feature>
<comment type="caution">
    <text evidence="3">The sequence shown here is derived from an EMBL/GenBank/DDBJ whole genome shotgun (WGS) entry which is preliminary data.</text>
</comment>
<feature type="signal peptide" evidence="2">
    <location>
        <begin position="1"/>
        <end position="17"/>
    </location>
</feature>